<gene>
    <name evidence="7" type="ORF">KQI89_08980</name>
</gene>
<comment type="caution">
    <text evidence="7">The sequence shown here is derived from an EMBL/GenBank/DDBJ whole genome shotgun (WGS) entry which is preliminary data.</text>
</comment>
<dbReference type="PANTHER" id="PTHR34581">
    <property type="entry name" value="PTS SYSTEM N,N'-DIACETYLCHITOBIOSE-SPECIFIC EIIB COMPONENT"/>
    <property type="match status" value="1"/>
</dbReference>
<dbReference type="Pfam" id="PF02302">
    <property type="entry name" value="PTS_IIB"/>
    <property type="match status" value="1"/>
</dbReference>
<name>A0ABS6F073_9CLOT</name>
<protein>
    <submittedName>
        <fullName evidence="7">PTS sugar transporter subunit IIB</fullName>
    </submittedName>
</protein>
<evidence type="ECO:0000256" key="3">
    <source>
        <dbReference type="ARBA" id="ARBA00022597"/>
    </source>
</evidence>
<dbReference type="PANTHER" id="PTHR34581:SF2">
    <property type="entry name" value="PTS SYSTEM N,N'-DIACETYLCHITOBIOSE-SPECIFIC EIIB COMPONENT"/>
    <property type="match status" value="1"/>
</dbReference>
<dbReference type="InterPro" id="IPR051819">
    <property type="entry name" value="PTS_sugar-specific_EIIB"/>
</dbReference>
<organism evidence="7 8">
    <name type="scientific">Clostridium simiarum</name>
    <dbReference type="NCBI Taxonomy" id="2841506"/>
    <lineage>
        <taxon>Bacteria</taxon>
        <taxon>Bacillati</taxon>
        <taxon>Bacillota</taxon>
        <taxon>Clostridia</taxon>
        <taxon>Eubacteriales</taxon>
        <taxon>Clostridiaceae</taxon>
        <taxon>Clostridium</taxon>
    </lineage>
</organism>
<keyword evidence="2" id="KW-0597">Phosphoprotein</keyword>
<dbReference type="InterPro" id="IPR003501">
    <property type="entry name" value="PTS_EIIB_2/3"/>
</dbReference>
<evidence type="ECO:0000256" key="1">
    <source>
        <dbReference type="ARBA" id="ARBA00022448"/>
    </source>
</evidence>
<dbReference type="InterPro" id="IPR013012">
    <property type="entry name" value="PTS_EIIB_3"/>
</dbReference>
<dbReference type="PROSITE" id="PS51100">
    <property type="entry name" value="PTS_EIIB_TYPE_3"/>
    <property type="match status" value="1"/>
</dbReference>
<dbReference type="Proteomes" id="UP000736583">
    <property type="component" value="Unassembled WGS sequence"/>
</dbReference>
<evidence type="ECO:0000256" key="2">
    <source>
        <dbReference type="ARBA" id="ARBA00022553"/>
    </source>
</evidence>
<evidence type="ECO:0000256" key="5">
    <source>
        <dbReference type="PROSITE-ProRule" id="PRU00423"/>
    </source>
</evidence>
<reference evidence="7 8" key="1">
    <citation type="submission" date="2021-06" db="EMBL/GenBank/DDBJ databases">
        <authorList>
            <person name="Sun Q."/>
            <person name="Li D."/>
        </authorList>
    </citation>
    <scope>NUCLEOTIDE SEQUENCE [LARGE SCALE GENOMIC DNA]</scope>
    <source>
        <strain evidence="7 8">MSJ-4</strain>
    </source>
</reference>
<keyword evidence="3 7" id="KW-0762">Sugar transport</keyword>
<keyword evidence="1" id="KW-0813">Transport</keyword>
<keyword evidence="4" id="KW-0598">Phosphotransferase system</keyword>
<evidence type="ECO:0000313" key="8">
    <source>
        <dbReference type="Proteomes" id="UP000736583"/>
    </source>
</evidence>
<dbReference type="EMBL" id="JAHLQL010000002">
    <property type="protein sequence ID" value="MBU5591899.1"/>
    <property type="molecule type" value="Genomic_DNA"/>
</dbReference>
<evidence type="ECO:0000313" key="7">
    <source>
        <dbReference type="EMBL" id="MBU5591899.1"/>
    </source>
</evidence>
<proteinExistence type="predicted"/>
<feature type="modified residue" description="Phosphocysteine; by EIIA" evidence="5">
    <location>
        <position position="7"/>
    </location>
</feature>
<accession>A0ABS6F073</accession>
<sequence length="102" mass="11109">MRVLLVCSAGMSTSMLVAKMRTAAETQGIEAEINAVGESQISNYVDKIDALLLGPQVRFLLNKVKANLEPQGIPVEVINNMDYGTMNGEKVLKQALDMINNK</sequence>
<feature type="domain" description="PTS EIIB type-3" evidence="6">
    <location>
        <begin position="1"/>
        <end position="102"/>
    </location>
</feature>
<keyword evidence="8" id="KW-1185">Reference proteome</keyword>
<evidence type="ECO:0000259" key="6">
    <source>
        <dbReference type="PROSITE" id="PS51100"/>
    </source>
</evidence>
<dbReference type="CDD" id="cd05564">
    <property type="entry name" value="PTS_IIB_chitobiose_lichenan"/>
    <property type="match status" value="1"/>
</dbReference>
<evidence type="ECO:0000256" key="4">
    <source>
        <dbReference type="ARBA" id="ARBA00022683"/>
    </source>
</evidence>